<organism evidence="2 3">
    <name type="scientific">Lithospermum erythrorhizon</name>
    <name type="common">Purple gromwell</name>
    <name type="synonym">Lithospermum officinale var. erythrorhizon</name>
    <dbReference type="NCBI Taxonomy" id="34254"/>
    <lineage>
        <taxon>Eukaryota</taxon>
        <taxon>Viridiplantae</taxon>
        <taxon>Streptophyta</taxon>
        <taxon>Embryophyta</taxon>
        <taxon>Tracheophyta</taxon>
        <taxon>Spermatophyta</taxon>
        <taxon>Magnoliopsida</taxon>
        <taxon>eudicotyledons</taxon>
        <taxon>Gunneridae</taxon>
        <taxon>Pentapetalae</taxon>
        <taxon>asterids</taxon>
        <taxon>lamiids</taxon>
        <taxon>Boraginales</taxon>
        <taxon>Boraginaceae</taxon>
        <taxon>Boraginoideae</taxon>
        <taxon>Lithospermeae</taxon>
        <taxon>Lithospermum</taxon>
    </lineage>
</organism>
<keyword evidence="3" id="KW-1185">Reference proteome</keyword>
<evidence type="ECO:0000313" key="2">
    <source>
        <dbReference type="EMBL" id="GAA0169005.1"/>
    </source>
</evidence>
<dbReference type="PANTHER" id="PTHR33240">
    <property type="entry name" value="OS08G0508500 PROTEIN"/>
    <property type="match status" value="1"/>
</dbReference>
<comment type="caution">
    <text evidence="2">The sequence shown here is derived from an EMBL/GenBank/DDBJ whole genome shotgun (WGS) entry which is preliminary data.</text>
</comment>
<accession>A0AAV3QZJ8</accession>
<dbReference type="AlphaFoldDB" id="A0AAV3QZJ8"/>
<sequence>MDIYAKAFPNSLTGAALDWYMELPPDSIDLYGHASDAFISKYSTSITNKQDERALMDFQQFPRVADSRNSRKIYARRDVYSSTSMPLSAQVISFSDAELRGLELPHDDPVIIALVIANYAVERILVDTGSSADILYLSTYDKLGLALDMLHPMTTPLTGFISHSVYPKGIENFDFIVASGDKKIHDPSIILCCGHPGFGI</sequence>
<dbReference type="EMBL" id="BAABME010006679">
    <property type="protein sequence ID" value="GAA0169005.1"/>
    <property type="molecule type" value="Genomic_DNA"/>
</dbReference>
<evidence type="ECO:0000259" key="1">
    <source>
        <dbReference type="Pfam" id="PF03732"/>
    </source>
</evidence>
<dbReference type="Proteomes" id="UP001454036">
    <property type="component" value="Unassembled WGS sequence"/>
</dbReference>
<feature type="domain" description="Retrotransposon gag" evidence="1">
    <location>
        <begin position="7"/>
        <end position="60"/>
    </location>
</feature>
<proteinExistence type="predicted"/>
<name>A0AAV3QZJ8_LITER</name>
<evidence type="ECO:0000313" key="3">
    <source>
        <dbReference type="Proteomes" id="UP001454036"/>
    </source>
</evidence>
<dbReference type="Pfam" id="PF03732">
    <property type="entry name" value="Retrotrans_gag"/>
    <property type="match status" value="1"/>
</dbReference>
<dbReference type="InterPro" id="IPR005162">
    <property type="entry name" value="Retrotrans_gag_dom"/>
</dbReference>
<reference evidence="2 3" key="1">
    <citation type="submission" date="2024-01" db="EMBL/GenBank/DDBJ databases">
        <title>The complete chloroplast genome sequence of Lithospermum erythrorhizon: insights into the phylogenetic relationship among Boraginaceae species and the maternal lineages of purple gromwells.</title>
        <authorList>
            <person name="Okada T."/>
            <person name="Watanabe K."/>
        </authorList>
    </citation>
    <scope>NUCLEOTIDE SEQUENCE [LARGE SCALE GENOMIC DNA]</scope>
</reference>
<gene>
    <name evidence="2" type="ORF">LIER_23577</name>
</gene>
<dbReference type="PANTHER" id="PTHR33240:SF15">
    <property type="entry name" value="GAG-PRO-LIKE PROTEIN"/>
    <property type="match status" value="1"/>
</dbReference>
<protein>
    <recommendedName>
        <fullName evidence="1">Retrotransposon gag domain-containing protein</fullName>
    </recommendedName>
</protein>